<organism evidence="1 2">
    <name type="scientific">Eufriesea mexicana</name>
    <dbReference type="NCBI Taxonomy" id="516756"/>
    <lineage>
        <taxon>Eukaryota</taxon>
        <taxon>Metazoa</taxon>
        <taxon>Ecdysozoa</taxon>
        <taxon>Arthropoda</taxon>
        <taxon>Hexapoda</taxon>
        <taxon>Insecta</taxon>
        <taxon>Pterygota</taxon>
        <taxon>Neoptera</taxon>
        <taxon>Endopterygota</taxon>
        <taxon>Hymenoptera</taxon>
        <taxon>Apocrita</taxon>
        <taxon>Aculeata</taxon>
        <taxon>Apoidea</taxon>
        <taxon>Anthophila</taxon>
        <taxon>Apidae</taxon>
        <taxon>Eufriesea</taxon>
    </lineage>
</organism>
<dbReference type="AlphaFoldDB" id="A0A310SEZ5"/>
<dbReference type="Proteomes" id="UP000250275">
    <property type="component" value="Unassembled WGS sequence"/>
</dbReference>
<dbReference type="EMBL" id="KQ776227">
    <property type="protein sequence ID" value="OAD52198.1"/>
    <property type="molecule type" value="Genomic_DNA"/>
</dbReference>
<evidence type="ECO:0000313" key="2">
    <source>
        <dbReference type="Proteomes" id="UP000250275"/>
    </source>
</evidence>
<sequence>MCINGLYGMDESKGKIQTRTLLVGRNKKLVVIQRIGSSMYGEQERVIQESIGNQSLYEHAMKEQRNIEKVQTELVNKQCVSTESEFQPEGRNSFNNLMSSHEVWVTFSNVYETDCVFANVWELTQKEERGIENLKTELIAKEARGKAGG</sequence>
<protein>
    <submittedName>
        <fullName evidence="1">Uncharacterized protein</fullName>
    </submittedName>
</protein>
<gene>
    <name evidence="1" type="ORF">WN48_02622</name>
</gene>
<proteinExistence type="predicted"/>
<accession>A0A310SEZ5</accession>
<name>A0A310SEZ5_9HYME</name>
<evidence type="ECO:0000313" key="1">
    <source>
        <dbReference type="EMBL" id="OAD52198.1"/>
    </source>
</evidence>
<reference evidence="1 2" key="1">
    <citation type="submission" date="2015-07" db="EMBL/GenBank/DDBJ databases">
        <title>The genome of Eufriesea mexicana.</title>
        <authorList>
            <person name="Pan H."/>
            <person name="Kapheim K."/>
        </authorList>
    </citation>
    <scope>NUCLEOTIDE SEQUENCE [LARGE SCALE GENOMIC DNA]</scope>
    <source>
        <strain evidence="1">0111107269</strain>
        <tissue evidence="1">Whole body</tissue>
    </source>
</reference>
<keyword evidence="2" id="KW-1185">Reference proteome</keyword>